<dbReference type="GO" id="GO:0003682">
    <property type="term" value="F:chromatin binding"/>
    <property type="evidence" value="ECO:0007669"/>
    <property type="project" value="TreeGrafter"/>
</dbReference>
<proteinExistence type="inferred from homology"/>
<dbReference type="InterPro" id="IPR036390">
    <property type="entry name" value="WH_DNA-bd_sf"/>
</dbReference>
<dbReference type="CDD" id="cd21793">
    <property type="entry name" value="Rad21_Rec8_M_AtSYN1-like"/>
    <property type="match status" value="1"/>
</dbReference>
<gene>
    <name evidence="7" type="ORF">Nepgr_006288</name>
</gene>
<evidence type="ECO:0000256" key="4">
    <source>
        <dbReference type="SAM" id="MobiDB-lite"/>
    </source>
</evidence>
<dbReference type="GO" id="GO:1990414">
    <property type="term" value="P:replication-born double-strand break repair via sister chromatid exchange"/>
    <property type="evidence" value="ECO:0007669"/>
    <property type="project" value="TreeGrafter"/>
</dbReference>
<dbReference type="InterPro" id="IPR039781">
    <property type="entry name" value="Rad21/Rec8-like"/>
</dbReference>
<dbReference type="EMBL" id="BSYO01000005">
    <property type="protein sequence ID" value="GMH04449.1"/>
    <property type="molecule type" value="Genomic_DNA"/>
</dbReference>
<evidence type="ECO:0000256" key="1">
    <source>
        <dbReference type="ARBA" id="ARBA00004123"/>
    </source>
</evidence>
<dbReference type="InterPro" id="IPR006909">
    <property type="entry name" value="Rad21/Rec8_C_eu"/>
</dbReference>
<keyword evidence="3" id="KW-0539">Nucleus</keyword>
<organism evidence="7 8">
    <name type="scientific">Nepenthes gracilis</name>
    <name type="common">Slender pitcher plant</name>
    <dbReference type="NCBI Taxonomy" id="150966"/>
    <lineage>
        <taxon>Eukaryota</taxon>
        <taxon>Viridiplantae</taxon>
        <taxon>Streptophyta</taxon>
        <taxon>Embryophyta</taxon>
        <taxon>Tracheophyta</taxon>
        <taxon>Spermatophyta</taxon>
        <taxon>Magnoliopsida</taxon>
        <taxon>eudicotyledons</taxon>
        <taxon>Gunneridae</taxon>
        <taxon>Pentapetalae</taxon>
        <taxon>Caryophyllales</taxon>
        <taxon>Nepenthaceae</taxon>
        <taxon>Nepenthes</taxon>
    </lineage>
</organism>
<feature type="compositionally biased region" description="Basic and acidic residues" evidence="4">
    <location>
        <begin position="663"/>
        <end position="678"/>
    </location>
</feature>
<evidence type="ECO:0000259" key="5">
    <source>
        <dbReference type="Pfam" id="PF04824"/>
    </source>
</evidence>
<comment type="caution">
    <text evidence="7">The sequence shown here is derived from an EMBL/GenBank/DDBJ whole genome shotgun (WGS) entry which is preliminary data.</text>
</comment>
<sequence>MFYSHTFLARKGPLGTVWFAAHLEGRLKKSHCTSTDIPSTVERIMFPEFPIALRMSSYLLLGVVRIYSRKVEYLYNDCNVILVRLKNAFVSSDVNLPENATQAQFHAVTLPETFELDALVLDDYSSIDGPQDTHHISQQEITIIDQIPTEIEPYIAISFDDDIMQDVSHPEAFPHVGNKVMQEDNLPRGKDSIQQVNLPPFPDVDGIEHDGSEIEVQRDADQNYYSPKLPSWVDHANPAAESDRYSEQVLAEKEAHTPLLEDVQHPEPASSAAKDVPEIYNSRISLGNDTPELAPQSIPPLLLNVTPGFEVLQTPSVQPAAPDVVPRARRRKRKQFFDESTVLTNQFMKKALEDCSDLVNKRRKLPCSALDLWRFNNIRRKEKMLQEPLISGLCTDLLNVLERDFISSKPHLLSSEDAQQEHTAVQSCVPPRDHDIEYEQLLDDGVGPNLLADLMPHAHTPPQSHGNEQTSFPADNISSVSEAFSLPTADFGLSTGPFGSEPETPVIDLEGRHPLENTGLSDIPEFVNSAVADELDFLEADNNTPADSQGIQDNEMSARTRAVAHYLKRLSPLSLSADGLSGDLSLNSILQGRSKKLCALMLFETLVLKSYGLIDLQQDEPYGVSSSIFGCFRPSQVSSADHDHPHGHHHSRHGGSSSMKPAESSKAEMTEEKGKSEVQRSSAPTPVSYFPFNSHFSRL</sequence>
<dbReference type="Gene3D" id="1.10.10.580">
    <property type="entry name" value="Structural maintenance of chromosome 1. Chain E"/>
    <property type="match status" value="1"/>
</dbReference>
<dbReference type="PANTHER" id="PTHR12585">
    <property type="entry name" value="SCC1 / RAD21 FAMILY MEMBER"/>
    <property type="match status" value="1"/>
</dbReference>
<dbReference type="Proteomes" id="UP001279734">
    <property type="component" value="Unassembled WGS sequence"/>
</dbReference>
<dbReference type="InterPro" id="IPR023093">
    <property type="entry name" value="ScpA-like_C"/>
</dbReference>
<keyword evidence="8" id="KW-1185">Reference proteome</keyword>
<evidence type="ECO:0000256" key="2">
    <source>
        <dbReference type="ARBA" id="ARBA00009870"/>
    </source>
</evidence>
<evidence type="ECO:0000256" key="3">
    <source>
        <dbReference type="ARBA" id="ARBA00023242"/>
    </source>
</evidence>
<comment type="subcellular location">
    <subcellularLocation>
        <location evidence="1">Nucleus</location>
    </subcellularLocation>
</comment>
<dbReference type="SUPFAM" id="SSF46785">
    <property type="entry name" value="Winged helix' DNA-binding domain"/>
    <property type="match status" value="1"/>
</dbReference>
<evidence type="ECO:0000313" key="7">
    <source>
        <dbReference type="EMBL" id="GMH04449.1"/>
    </source>
</evidence>
<dbReference type="GO" id="GO:0005634">
    <property type="term" value="C:nucleus"/>
    <property type="evidence" value="ECO:0007669"/>
    <property type="project" value="UniProtKB-SubCell"/>
</dbReference>
<comment type="similarity">
    <text evidence="2">Belongs to the rad21 family.</text>
</comment>
<dbReference type="GO" id="GO:0008278">
    <property type="term" value="C:cohesin complex"/>
    <property type="evidence" value="ECO:0007669"/>
    <property type="project" value="InterPro"/>
</dbReference>
<evidence type="ECO:0000259" key="6">
    <source>
        <dbReference type="Pfam" id="PF04825"/>
    </source>
</evidence>
<feature type="domain" description="Rad21/Rec8-like protein C-terminal eukaryotic" evidence="5">
    <location>
        <begin position="583"/>
        <end position="623"/>
    </location>
</feature>
<dbReference type="PANTHER" id="PTHR12585:SF55">
    <property type="entry name" value="SISTER CHROMATID COHESION 1 PROTEIN 3"/>
    <property type="match status" value="1"/>
</dbReference>
<feature type="domain" description="Rad21/Rec8-like protein N-terminal" evidence="6">
    <location>
        <begin position="1"/>
        <end position="103"/>
    </location>
</feature>
<dbReference type="Pfam" id="PF04824">
    <property type="entry name" value="Rad21_Rec8"/>
    <property type="match status" value="1"/>
</dbReference>
<dbReference type="GO" id="GO:0007062">
    <property type="term" value="P:sister chromatid cohesion"/>
    <property type="evidence" value="ECO:0007669"/>
    <property type="project" value="InterPro"/>
</dbReference>
<reference evidence="7" key="1">
    <citation type="submission" date="2023-05" db="EMBL/GenBank/DDBJ databases">
        <title>Nepenthes gracilis genome sequencing.</title>
        <authorList>
            <person name="Fukushima K."/>
        </authorList>
    </citation>
    <scope>NUCLEOTIDE SEQUENCE</scope>
    <source>
        <strain evidence="7">SING2019-196</strain>
    </source>
</reference>
<dbReference type="InterPro" id="IPR006910">
    <property type="entry name" value="Rad21_Rec8_N"/>
</dbReference>
<feature type="region of interest" description="Disordered" evidence="4">
    <location>
        <begin position="637"/>
        <end position="699"/>
    </location>
</feature>
<dbReference type="AlphaFoldDB" id="A0AAD3S555"/>
<protein>
    <submittedName>
        <fullName evidence="7">Uncharacterized protein</fullName>
    </submittedName>
</protein>
<accession>A0AAD3S555</accession>
<name>A0AAD3S555_NEPGR</name>
<dbReference type="Pfam" id="PF04825">
    <property type="entry name" value="Rad21_Rec8_N"/>
    <property type="match status" value="1"/>
</dbReference>
<evidence type="ECO:0000313" key="8">
    <source>
        <dbReference type="Proteomes" id="UP001279734"/>
    </source>
</evidence>